<dbReference type="PANTHER" id="PTHR43401">
    <property type="entry name" value="L-THREONINE 3-DEHYDROGENASE"/>
    <property type="match status" value="1"/>
</dbReference>
<keyword evidence="2 12" id="KW-0479">Metal-binding</keyword>
<evidence type="ECO:0000313" key="15">
    <source>
        <dbReference type="Proteomes" id="UP000727056"/>
    </source>
</evidence>
<evidence type="ECO:0000256" key="1">
    <source>
        <dbReference type="ARBA" id="ARBA00001947"/>
    </source>
</evidence>
<evidence type="ECO:0000256" key="12">
    <source>
        <dbReference type="RuleBase" id="RU361277"/>
    </source>
</evidence>
<reference evidence="14 15" key="1">
    <citation type="submission" date="2020-03" db="EMBL/GenBank/DDBJ databases">
        <title>Draft genome of Streptomyces sp. ventii, isolated from the Axial Seamount in the Pacific Ocean, and resequencing of the two type strains Streptomyces lonarensis strain NCL 716 and Streptomyces bohaiensis strain 11A07.</title>
        <authorList>
            <person name="Loughran R.M."/>
            <person name="Pfannmuller K.M."/>
            <person name="Wasson B.J."/>
            <person name="Deadmond M.C."/>
            <person name="Paddock B.E."/>
            <person name="Koyack M.J."/>
            <person name="Gallegos D.A."/>
            <person name="Mitchell E.A."/>
            <person name="Ushijima B."/>
            <person name="Saw J.H."/>
            <person name="Mcphail K.L."/>
            <person name="Videau P."/>
        </authorList>
    </citation>
    <scope>NUCLEOTIDE SEQUENCE [LARGE SCALE GENOMIC DNA]</scope>
    <source>
        <strain evidence="14 15">11A07</strain>
    </source>
</reference>
<keyword evidence="15" id="KW-1185">Reference proteome</keyword>
<dbReference type="SUPFAM" id="SSF50129">
    <property type="entry name" value="GroES-like"/>
    <property type="match status" value="1"/>
</dbReference>
<dbReference type="PROSITE" id="PS00059">
    <property type="entry name" value="ADH_ZINC"/>
    <property type="match status" value="1"/>
</dbReference>
<dbReference type="InterPro" id="IPR011032">
    <property type="entry name" value="GroES-like_sf"/>
</dbReference>
<comment type="caution">
    <text evidence="14">The sequence shown here is derived from an EMBL/GenBank/DDBJ whole genome shotgun (WGS) entry which is preliminary data.</text>
</comment>
<evidence type="ECO:0000256" key="3">
    <source>
        <dbReference type="ARBA" id="ARBA00022833"/>
    </source>
</evidence>
<comment type="similarity">
    <text evidence="7">Belongs to the zinc-containing alcohol dehydrogenase family. DOIA dehydrogenase subfamily.</text>
</comment>
<feature type="domain" description="Enoyl reductase (ER)" evidence="13">
    <location>
        <begin position="11"/>
        <end position="339"/>
    </location>
</feature>
<evidence type="ECO:0000256" key="9">
    <source>
        <dbReference type="ARBA" id="ARBA00039387"/>
    </source>
</evidence>
<dbReference type="PANTHER" id="PTHR43401:SF2">
    <property type="entry name" value="L-THREONINE 3-DEHYDROGENASE"/>
    <property type="match status" value="1"/>
</dbReference>
<accession>A0ABX1C4J9</accession>
<evidence type="ECO:0000256" key="10">
    <source>
        <dbReference type="ARBA" id="ARBA00048685"/>
    </source>
</evidence>
<protein>
    <recommendedName>
        <fullName evidence="9">2-deoxy-scyllo-inosamine dehydrogenase</fullName>
        <ecNumber evidence="8">1.1.1.329</ecNumber>
    </recommendedName>
</protein>
<keyword evidence="4" id="KW-0560">Oxidoreductase</keyword>
<proteinExistence type="inferred from homology"/>
<dbReference type="RefSeq" id="WP_168086624.1">
    <property type="nucleotide sequence ID" value="NZ_BHZH01000050.1"/>
</dbReference>
<gene>
    <name evidence="14" type="ORF">HCN52_02240</name>
</gene>
<dbReference type="EC" id="1.1.1.329" evidence="8"/>
<dbReference type="InterPro" id="IPR036291">
    <property type="entry name" value="NAD(P)-bd_dom_sf"/>
</dbReference>
<evidence type="ECO:0000256" key="2">
    <source>
        <dbReference type="ARBA" id="ARBA00022723"/>
    </source>
</evidence>
<dbReference type="Gene3D" id="3.40.50.720">
    <property type="entry name" value="NAD(P)-binding Rossmann-like Domain"/>
    <property type="match status" value="1"/>
</dbReference>
<dbReference type="Proteomes" id="UP000727056">
    <property type="component" value="Unassembled WGS sequence"/>
</dbReference>
<dbReference type="SMART" id="SM00829">
    <property type="entry name" value="PKS_ER"/>
    <property type="match status" value="1"/>
</dbReference>
<organism evidence="14 15">
    <name type="scientific">Streptomyces bohaiensis</name>
    <dbReference type="NCBI Taxonomy" id="1431344"/>
    <lineage>
        <taxon>Bacteria</taxon>
        <taxon>Bacillati</taxon>
        <taxon>Actinomycetota</taxon>
        <taxon>Actinomycetes</taxon>
        <taxon>Kitasatosporales</taxon>
        <taxon>Streptomycetaceae</taxon>
        <taxon>Streptomyces</taxon>
    </lineage>
</organism>
<comment type="catalytic activity">
    <reaction evidence="11">
        <text>2-deoxy-scyllo-inosamine + NADP(+) = 3-amino-2,3-dideoxy-scyllo-inosose + NADPH + H(+)</text>
        <dbReference type="Rhea" id="RHEA:33879"/>
        <dbReference type="ChEBI" id="CHEBI:15378"/>
        <dbReference type="ChEBI" id="CHEBI:57783"/>
        <dbReference type="ChEBI" id="CHEBI:58349"/>
        <dbReference type="ChEBI" id="CHEBI:65002"/>
        <dbReference type="ChEBI" id="CHEBI:65003"/>
        <dbReference type="EC" id="1.1.1.329"/>
    </reaction>
</comment>
<dbReference type="Pfam" id="PF00107">
    <property type="entry name" value="ADH_zinc_N"/>
    <property type="match status" value="1"/>
</dbReference>
<dbReference type="Pfam" id="PF08240">
    <property type="entry name" value="ADH_N"/>
    <property type="match status" value="1"/>
</dbReference>
<evidence type="ECO:0000256" key="4">
    <source>
        <dbReference type="ARBA" id="ARBA00023002"/>
    </source>
</evidence>
<comment type="cofactor">
    <cofactor evidence="1 12">
        <name>Zn(2+)</name>
        <dbReference type="ChEBI" id="CHEBI:29105"/>
    </cofactor>
</comment>
<keyword evidence="3 12" id="KW-0862">Zinc</keyword>
<dbReference type="InterPro" id="IPR002328">
    <property type="entry name" value="ADH_Zn_CS"/>
</dbReference>
<evidence type="ECO:0000256" key="11">
    <source>
        <dbReference type="ARBA" id="ARBA00049085"/>
    </source>
</evidence>
<comment type="function">
    <text evidence="5">Catalyzes the oxidation of 2-deoxy-scyllo-inosamine (DOIA) with NAD(+) or NADP(+), forming 3-amino-2,3-dideoxy-scyllo-inosose (amino-DOI).</text>
</comment>
<evidence type="ECO:0000259" key="13">
    <source>
        <dbReference type="SMART" id="SM00829"/>
    </source>
</evidence>
<evidence type="ECO:0000256" key="7">
    <source>
        <dbReference type="ARBA" id="ARBA00038004"/>
    </source>
</evidence>
<dbReference type="EMBL" id="JAAVJC010000008">
    <property type="protein sequence ID" value="NJQ13793.1"/>
    <property type="molecule type" value="Genomic_DNA"/>
</dbReference>
<comment type="pathway">
    <text evidence="6">Metabolic intermediate biosynthesis; 2-deoxystreptamine biosynthesis; 2-deoxystreptamine from D-glucose 6-phosphate: step 3/4.</text>
</comment>
<evidence type="ECO:0000256" key="8">
    <source>
        <dbReference type="ARBA" id="ARBA00039102"/>
    </source>
</evidence>
<dbReference type="InterPro" id="IPR013154">
    <property type="entry name" value="ADH-like_N"/>
</dbReference>
<evidence type="ECO:0000313" key="14">
    <source>
        <dbReference type="EMBL" id="NJQ13793.1"/>
    </source>
</evidence>
<dbReference type="InterPro" id="IPR050129">
    <property type="entry name" value="Zn_alcohol_dh"/>
</dbReference>
<name>A0ABX1C4J9_9ACTN</name>
<sequence>MTDPIRRVLVRALDDITLEEVPAPRPAAGELLVRAVLVGICGSDTHAAQGHHPFVALPYRPGHEVVGEVAEAGPGAGAYAPGDRVVVEPGLVCGRCPQCRVGRYNICRELAVFGCQTPGGMADLFTIAADRVHPVPPGLTDRQAALIEPLATPVHAVAKAGDLTGRTVLVLGAGPIGLLLVIAARLAGARRVVVTDLLPAKRERALRLGADAALPADAADLAERVAASLDGPADVVFDCVARAASIAQAVESVTKGGQVVVVGVGAPGPTPVRLDLVQDREIRIEGTLMYTADDYRRAMEIIASGAVDTDELVTATFPLDEAAAAFAAASDPAHVKVLVAVGDPSGTGPAPSGE</sequence>
<dbReference type="Gene3D" id="3.90.180.10">
    <property type="entry name" value="Medium-chain alcohol dehydrogenases, catalytic domain"/>
    <property type="match status" value="1"/>
</dbReference>
<evidence type="ECO:0000256" key="5">
    <source>
        <dbReference type="ARBA" id="ARBA00037678"/>
    </source>
</evidence>
<comment type="catalytic activity">
    <reaction evidence="10">
        <text>2-deoxy-scyllo-inosamine + NAD(+) = 3-amino-2,3-dideoxy-scyllo-inosose + NADH + H(+)</text>
        <dbReference type="Rhea" id="RHEA:33883"/>
        <dbReference type="ChEBI" id="CHEBI:15378"/>
        <dbReference type="ChEBI" id="CHEBI:57540"/>
        <dbReference type="ChEBI" id="CHEBI:57945"/>
        <dbReference type="ChEBI" id="CHEBI:65002"/>
        <dbReference type="ChEBI" id="CHEBI:65003"/>
        <dbReference type="EC" id="1.1.1.329"/>
    </reaction>
</comment>
<dbReference type="SUPFAM" id="SSF51735">
    <property type="entry name" value="NAD(P)-binding Rossmann-fold domains"/>
    <property type="match status" value="1"/>
</dbReference>
<dbReference type="InterPro" id="IPR020843">
    <property type="entry name" value="ER"/>
</dbReference>
<dbReference type="InterPro" id="IPR013149">
    <property type="entry name" value="ADH-like_C"/>
</dbReference>
<evidence type="ECO:0000256" key="6">
    <source>
        <dbReference type="ARBA" id="ARBA00037908"/>
    </source>
</evidence>